<evidence type="ECO:0000313" key="2">
    <source>
        <dbReference type="Proteomes" id="UP001060085"/>
    </source>
</evidence>
<reference evidence="2" key="1">
    <citation type="journal article" date="2023" name="Nat. Plants">
        <title>Single-cell RNA sequencing provides a high-resolution roadmap for understanding the multicellular compartmentation of specialized metabolism.</title>
        <authorList>
            <person name="Sun S."/>
            <person name="Shen X."/>
            <person name="Li Y."/>
            <person name="Li Y."/>
            <person name="Wang S."/>
            <person name="Li R."/>
            <person name="Zhang H."/>
            <person name="Shen G."/>
            <person name="Guo B."/>
            <person name="Wei J."/>
            <person name="Xu J."/>
            <person name="St-Pierre B."/>
            <person name="Chen S."/>
            <person name="Sun C."/>
        </authorList>
    </citation>
    <scope>NUCLEOTIDE SEQUENCE [LARGE SCALE GENOMIC DNA]</scope>
</reference>
<name>A0ACC0BUN8_CATRO</name>
<gene>
    <name evidence="1" type="ORF">M9H77_07331</name>
</gene>
<keyword evidence="2" id="KW-1185">Reference proteome</keyword>
<proteinExistence type="predicted"/>
<evidence type="ECO:0000313" key="1">
    <source>
        <dbReference type="EMBL" id="KAI5676381.1"/>
    </source>
</evidence>
<accession>A0ACC0BUN8</accession>
<sequence>MWLVSRTRASSDSVDDSDSGEWIHLKRGVDCGGSGSISLRGHRIMLCGGISSGWSGAQQATEVLGQEFWIKSTRGAYVYTSSPIEKFEGESYPLKFHHLALKKMTYLEQPIAFQAFFTPSDEELEEHLMFQRRPLLESLSGALHEAGVSSESCFECLFLDIFRMISQLWGIPIFIGRWGFRLLSG</sequence>
<comment type="caution">
    <text evidence="1">The sequence shown here is derived from an EMBL/GenBank/DDBJ whole genome shotgun (WGS) entry which is preliminary data.</text>
</comment>
<dbReference type="EMBL" id="CM044702">
    <property type="protein sequence ID" value="KAI5676381.1"/>
    <property type="molecule type" value="Genomic_DNA"/>
</dbReference>
<dbReference type="Proteomes" id="UP001060085">
    <property type="component" value="Linkage Group LG02"/>
</dbReference>
<protein>
    <submittedName>
        <fullName evidence="1">Uncharacterized protein</fullName>
    </submittedName>
</protein>
<organism evidence="1 2">
    <name type="scientific">Catharanthus roseus</name>
    <name type="common">Madagascar periwinkle</name>
    <name type="synonym">Vinca rosea</name>
    <dbReference type="NCBI Taxonomy" id="4058"/>
    <lineage>
        <taxon>Eukaryota</taxon>
        <taxon>Viridiplantae</taxon>
        <taxon>Streptophyta</taxon>
        <taxon>Embryophyta</taxon>
        <taxon>Tracheophyta</taxon>
        <taxon>Spermatophyta</taxon>
        <taxon>Magnoliopsida</taxon>
        <taxon>eudicotyledons</taxon>
        <taxon>Gunneridae</taxon>
        <taxon>Pentapetalae</taxon>
        <taxon>asterids</taxon>
        <taxon>lamiids</taxon>
        <taxon>Gentianales</taxon>
        <taxon>Apocynaceae</taxon>
        <taxon>Rauvolfioideae</taxon>
        <taxon>Vinceae</taxon>
        <taxon>Catharanthinae</taxon>
        <taxon>Catharanthus</taxon>
    </lineage>
</organism>